<reference evidence="2" key="1">
    <citation type="journal article" date="2016" name="Insect Biochem. Mol. Biol.">
        <title>Multifaceted biological insights from a draft genome sequence of the tobacco hornworm moth, Manduca sexta.</title>
        <authorList>
            <person name="Kanost M.R."/>
            <person name="Arrese E.L."/>
            <person name="Cao X."/>
            <person name="Chen Y.R."/>
            <person name="Chellapilla S."/>
            <person name="Goldsmith M.R."/>
            <person name="Grosse-Wilde E."/>
            <person name="Heckel D.G."/>
            <person name="Herndon N."/>
            <person name="Jiang H."/>
            <person name="Papanicolaou A."/>
            <person name="Qu J."/>
            <person name="Soulages J.L."/>
            <person name="Vogel H."/>
            <person name="Walters J."/>
            <person name="Waterhouse R.M."/>
            <person name="Ahn S.J."/>
            <person name="Almeida F.C."/>
            <person name="An C."/>
            <person name="Aqrawi P."/>
            <person name="Bretschneider A."/>
            <person name="Bryant W.B."/>
            <person name="Bucks S."/>
            <person name="Chao H."/>
            <person name="Chevignon G."/>
            <person name="Christen J.M."/>
            <person name="Clarke D.F."/>
            <person name="Dittmer N.T."/>
            <person name="Ferguson L.C.F."/>
            <person name="Garavelou S."/>
            <person name="Gordon K.H.J."/>
            <person name="Gunaratna R.T."/>
            <person name="Han Y."/>
            <person name="Hauser F."/>
            <person name="He Y."/>
            <person name="Heidel-Fischer H."/>
            <person name="Hirsh A."/>
            <person name="Hu Y."/>
            <person name="Jiang H."/>
            <person name="Kalra D."/>
            <person name="Klinner C."/>
            <person name="Konig C."/>
            <person name="Kovar C."/>
            <person name="Kroll A.R."/>
            <person name="Kuwar S.S."/>
            <person name="Lee S.L."/>
            <person name="Lehman R."/>
            <person name="Li K."/>
            <person name="Li Z."/>
            <person name="Liang H."/>
            <person name="Lovelace S."/>
            <person name="Lu Z."/>
            <person name="Mansfield J.H."/>
            <person name="McCulloch K.J."/>
            <person name="Mathew T."/>
            <person name="Morton B."/>
            <person name="Muzny D.M."/>
            <person name="Neunemann D."/>
            <person name="Ongeri F."/>
            <person name="Pauchet Y."/>
            <person name="Pu L.L."/>
            <person name="Pyrousis I."/>
            <person name="Rao X.J."/>
            <person name="Redding A."/>
            <person name="Roesel C."/>
            <person name="Sanchez-Gracia A."/>
            <person name="Schaack S."/>
            <person name="Shukla A."/>
            <person name="Tetreau G."/>
            <person name="Wang Y."/>
            <person name="Xiong G.H."/>
            <person name="Traut W."/>
            <person name="Walsh T.K."/>
            <person name="Worley K.C."/>
            <person name="Wu D."/>
            <person name="Wu W."/>
            <person name="Wu Y.Q."/>
            <person name="Zhang X."/>
            <person name="Zou Z."/>
            <person name="Zucker H."/>
            <person name="Briscoe A.D."/>
            <person name="Burmester T."/>
            <person name="Clem R.J."/>
            <person name="Feyereisen R."/>
            <person name="Grimmelikhuijzen C.J.P."/>
            <person name="Hamodrakas S.J."/>
            <person name="Hansson B.S."/>
            <person name="Huguet E."/>
            <person name="Jermiin L.S."/>
            <person name="Lan Q."/>
            <person name="Lehman H.K."/>
            <person name="Lorenzen M."/>
            <person name="Merzendorfer H."/>
            <person name="Michalopoulos I."/>
            <person name="Morton D.B."/>
            <person name="Muthukrishnan S."/>
            <person name="Oakeshott J.G."/>
            <person name="Palmer W."/>
            <person name="Park Y."/>
            <person name="Passarelli A.L."/>
            <person name="Rozas J."/>
            <person name="Schwartz L.M."/>
            <person name="Smith W."/>
            <person name="Southgate A."/>
            <person name="Vilcinskas A."/>
            <person name="Vogt R."/>
            <person name="Wang P."/>
            <person name="Werren J."/>
            <person name="Yu X.Q."/>
            <person name="Zhou J.J."/>
            <person name="Brown S.J."/>
            <person name="Scherer S.E."/>
            <person name="Richards S."/>
            <person name="Blissard G.W."/>
        </authorList>
    </citation>
    <scope>NUCLEOTIDE SEQUENCE</scope>
</reference>
<evidence type="ECO:0000256" key="1">
    <source>
        <dbReference type="SAM" id="SignalP"/>
    </source>
</evidence>
<gene>
    <name evidence="2" type="ORF">O3G_MSEX001925</name>
</gene>
<proteinExistence type="predicted"/>
<sequence>MWCSIKRICFFILTLKSLASSCDCEKNHTSKNVTGTAKSKQYFAIGKRGLDLDYSTTETSNVNISETEVSETTNSKFNAAFSVKNISKSMLTKDMRETCPYYITGLGFDIDKMADVWQTAYYRMSDRVSCFKIHIRKTSERERKRNLLKYGNFNNTVDWNSCLLEIKSGERPYAFDRKHFLQVNGSSKGVFANVIFDENDDRENQTKIRLHDESADQWLVIKNLLLMRDCENGDVAVFSRVPHQPRLEDVWDALKVFGEVAMNGTLACLEDDRVQRSIKNVLQEVLFRFRLF</sequence>
<feature type="signal peptide" evidence="1">
    <location>
        <begin position="1"/>
        <end position="24"/>
    </location>
</feature>
<accession>A0A921YN67</accession>
<reference evidence="2" key="2">
    <citation type="submission" date="2020-12" db="EMBL/GenBank/DDBJ databases">
        <authorList>
            <person name="Kanost M."/>
        </authorList>
    </citation>
    <scope>NUCLEOTIDE SEQUENCE</scope>
</reference>
<organism evidence="2 3">
    <name type="scientific">Manduca sexta</name>
    <name type="common">Tobacco hawkmoth</name>
    <name type="synonym">Tobacco hornworm</name>
    <dbReference type="NCBI Taxonomy" id="7130"/>
    <lineage>
        <taxon>Eukaryota</taxon>
        <taxon>Metazoa</taxon>
        <taxon>Ecdysozoa</taxon>
        <taxon>Arthropoda</taxon>
        <taxon>Hexapoda</taxon>
        <taxon>Insecta</taxon>
        <taxon>Pterygota</taxon>
        <taxon>Neoptera</taxon>
        <taxon>Endopterygota</taxon>
        <taxon>Lepidoptera</taxon>
        <taxon>Glossata</taxon>
        <taxon>Ditrysia</taxon>
        <taxon>Bombycoidea</taxon>
        <taxon>Sphingidae</taxon>
        <taxon>Sphinginae</taxon>
        <taxon>Sphingini</taxon>
        <taxon>Manduca</taxon>
    </lineage>
</organism>
<dbReference type="AlphaFoldDB" id="A0A921YN67"/>
<protein>
    <submittedName>
        <fullName evidence="2">Uncharacterized protein</fullName>
    </submittedName>
</protein>
<dbReference type="EMBL" id="JH668288">
    <property type="protein sequence ID" value="KAG6441707.1"/>
    <property type="molecule type" value="Genomic_DNA"/>
</dbReference>
<dbReference type="Proteomes" id="UP000791440">
    <property type="component" value="Unassembled WGS sequence"/>
</dbReference>
<evidence type="ECO:0000313" key="2">
    <source>
        <dbReference type="EMBL" id="KAG6441707.1"/>
    </source>
</evidence>
<keyword evidence="1" id="KW-0732">Signal</keyword>
<comment type="caution">
    <text evidence="2">The sequence shown here is derived from an EMBL/GenBank/DDBJ whole genome shotgun (WGS) entry which is preliminary data.</text>
</comment>
<name>A0A921YN67_MANSE</name>
<evidence type="ECO:0000313" key="3">
    <source>
        <dbReference type="Proteomes" id="UP000791440"/>
    </source>
</evidence>
<feature type="chain" id="PRO_5037525453" evidence="1">
    <location>
        <begin position="25"/>
        <end position="292"/>
    </location>
</feature>
<keyword evidence="3" id="KW-1185">Reference proteome</keyword>